<dbReference type="EMBL" id="JASPKY010000046">
    <property type="protein sequence ID" value="KAK9745732.1"/>
    <property type="molecule type" value="Genomic_DNA"/>
</dbReference>
<dbReference type="Proteomes" id="UP001458880">
    <property type="component" value="Unassembled WGS sequence"/>
</dbReference>
<organism evidence="1 2">
    <name type="scientific">Popillia japonica</name>
    <name type="common">Japanese beetle</name>
    <dbReference type="NCBI Taxonomy" id="7064"/>
    <lineage>
        <taxon>Eukaryota</taxon>
        <taxon>Metazoa</taxon>
        <taxon>Ecdysozoa</taxon>
        <taxon>Arthropoda</taxon>
        <taxon>Hexapoda</taxon>
        <taxon>Insecta</taxon>
        <taxon>Pterygota</taxon>
        <taxon>Neoptera</taxon>
        <taxon>Endopterygota</taxon>
        <taxon>Coleoptera</taxon>
        <taxon>Polyphaga</taxon>
        <taxon>Scarabaeiformia</taxon>
        <taxon>Scarabaeidae</taxon>
        <taxon>Rutelinae</taxon>
        <taxon>Popillia</taxon>
    </lineage>
</organism>
<evidence type="ECO:0000313" key="2">
    <source>
        <dbReference type="Proteomes" id="UP001458880"/>
    </source>
</evidence>
<comment type="caution">
    <text evidence="1">The sequence shown here is derived from an EMBL/GenBank/DDBJ whole genome shotgun (WGS) entry which is preliminary data.</text>
</comment>
<proteinExistence type="predicted"/>
<sequence length="105" mass="12033">MPQTFTNKTTNGAWTEETLRNTFIASDNGRSVRETLTAFEIPRTTLQDRRKVGCYCKFSQGQKPVFSEASEKKFAYEVVKLGKLFYGITPTEIVKYAFAYARKNN</sequence>
<reference evidence="1 2" key="1">
    <citation type="journal article" date="2024" name="BMC Genomics">
        <title>De novo assembly and annotation of Popillia japonica's genome with initial clues to its potential as an invasive pest.</title>
        <authorList>
            <person name="Cucini C."/>
            <person name="Boschi S."/>
            <person name="Funari R."/>
            <person name="Cardaioli E."/>
            <person name="Iannotti N."/>
            <person name="Marturano G."/>
            <person name="Paoli F."/>
            <person name="Bruttini M."/>
            <person name="Carapelli A."/>
            <person name="Frati F."/>
            <person name="Nardi F."/>
        </authorList>
    </citation>
    <scope>NUCLEOTIDE SEQUENCE [LARGE SCALE GENOMIC DNA]</scope>
    <source>
        <strain evidence="1">DMR45628</strain>
    </source>
</reference>
<evidence type="ECO:0000313" key="1">
    <source>
        <dbReference type="EMBL" id="KAK9745732.1"/>
    </source>
</evidence>
<dbReference type="AlphaFoldDB" id="A0AAW1MHS0"/>
<gene>
    <name evidence="1" type="ORF">QE152_g6665</name>
</gene>
<name>A0AAW1MHS0_POPJA</name>
<keyword evidence="2" id="KW-1185">Reference proteome</keyword>
<protein>
    <submittedName>
        <fullName evidence="1">Uncharacterized protein</fullName>
    </submittedName>
</protein>
<accession>A0AAW1MHS0</accession>